<dbReference type="SUPFAM" id="SSF47384">
    <property type="entry name" value="Homodimeric domain of signal transducing histidine kinase"/>
    <property type="match status" value="1"/>
</dbReference>
<dbReference type="InterPro" id="IPR008207">
    <property type="entry name" value="Sig_transdc_His_kin_Hpt_dom"/>
</dbReference>
<protein>
    <recommendedName>
        <fullName evidence="3">Chemotaxis protein CheA</fullName>
        <ecNumber evidence="2">2.7.13.3</ecNumber>
    </recommendedName>
</protein>
<evidence type="ECO:0000256" key="10">
    <source>
        <dbReference type="ARBA" id="ARBA00023012"/>
    </source>
</evidence>
<dbReference type="Pfam" id="PF02518">
    <property type="entry name" value="HATPase_c"/>
    <property type="match status" value="1"/>
</dbReference>
<dbReference type="Gene3D" id="1.20.120.160">
    <property type="entry name" value="HPT domain"/>
    <property type="match status" value="2"/>
</dbReference>
<evidence type="ECO:0000256" key="12">
    <source>
        <dbReference type="PROSITE-ProRule" id="PRU00110"/>
    </source>
</evidence>
<dbReference type="Gene3D" id="3.30.565.10">
    <property type="entry name" value="Histidine kinase-like ATPase, C-terminal domain"/>
    <property type="match status" value="1"/>
</dbReference>
<feature type="modified residue" description="Phosphohistidine" evidence="12">
    <location>
        <position position="144"/>
    </location>
</feature>
<dbReference type="InterPro" id="IPR036097">
    <property type="entry name" value="HisK_dim/P_sf"/>
</dbReference>
<feature type="modified residue" description="Phosphohistidine" evidence="12">
    <location>
        <position position="302"/>
    </location>
</feature>
<dbReference type="Pfam" id="PF01584">
    <property type="entry name" value="CheW"/>
    <property type="match status" value="1"/>
</dbReference>
<feature type="region of interest" description="Disordered" evidence="13">
    <location>
        <begin position="212"/>
        <end position="249"/>
    </location>
</feature>
<evidence type="ECO:0000256" key="7">
    <source>
        <dbReference type="ARBA" id="ARBA00022741"/>
    </source>
</evidence>
<evidence type="ECO:0000256" key="11">
    <source>
        <dbReference type="ARBA" id="ARBA00035100"/>
    </source>
</evidence>
<dbReference type="GO" id="GO:0000155">
    <property type="term" value="F:phosphorelay sensor kinase activity"/>
    <property type="evidence" value="ECO:0007669"/>
    <property type="project" value="InterPro"/>
</dbReference>
<evidence type="ECO:0000259" key="14">
    <source>
        <dbReference type="PROSITE" id="PS50109"/>
    </source>
</evidence>
<evidence type="ECO:0000256" key="8">
    <source>
        <dbReference type="ARBA" id="ARBA00022777"/>
    </source>
</evidence>
<dbReference type="Gene3D" id="1.10.287.560">
    <property type="entry name" value="Histidine kinase CheA-like, homodimeric domain"/>
    <property type="match status" value="1"/>
</dbReference>
<dbReference type="InterPro" id="IPR036061">
    <property type="entry name" value="CheW-like_dom_sf"/>
</dbReference>
<dbReference type="InterPro" id="IPR004105">
    <property type="entry name" value="CheA-like_dim"/>
</dbReference>
<dbReference type="SUPFAM" id="SSF47226">
    <property type="entry name" value="Histidine-containing phosphotransfer domain, HPT domain"/>
    <property type="match status" value="2"/>
</dbReference>
<dbReference type="PROSITE" id="PS50851">
    <property type="entry name" value="CHEW"/>
    <property type="match status" value="1"/>
</dbReference>
<dbReference type="CDD" id="cd16916">
    <property type="entry name" value="HATPase_CheA-like"/>
    <property type="match status" value="1"/>
</dbReference>
<name>A0A518BSB8_9BACT</name>
<dbReference type="InterPro" id="IPR004358">
    <property type="entry name" value="Sig_transdc_His_kin-like_C"/>
</dbReference>
<gene>
    <name evidence="17" type="primary">cheA_2</name>
    <name evidence="17" type="ORF">Pla133_49890</name>
</gene>
<evidence type="ECO:0000313" key="17">
    <source>
        <dbReference type="EMBL" id="QDU69866.1"/>
    </source>
</evidence>
<comment type="catalytic activity">
    <reaction evidence="1">
        <text>ATP + protein L-histidine = ADP + protein N-phospho-L-histidine.</text>
        <dbReference type="EC" id="2.7.13.3"/>
    </reaction>
</comment>
<dbReference type="InterPro" id="IPR051315">
    <property type="entry name" value="Bact_Chemotaxis_CheA"/>
</dbReference>
<dbReference type="SUPFAM" id="SSF50341">
    <property type="entry name" value="CheW-like"/>
    <property type="match status" value="1"/>
</dbReference>
<evidence type="ECO:0000259" key="16">
    <source>
        <dbReference type="PROSITE" id="PS50894"/>
    </source>
</evidence>
<keyword evidence="4" id="KW-0145">Chemotaxis</keyword>
<keyword evidence="18" id="KW-1185">Reference proteome</keyword>
<dbReference type="Gene3D" id="2.30.30.40">
    <property type="entry name" value="SH3 Domains"/>
    <property type="match status" value="1"/>
</dbReference>
<dbReference type="PANTHER" id="PTHR43395">
    <property type="entry name" value="SENSOR HISTIDINE KINASE CHEA"/>
    <property type="match status" value="1"/>
</dbReference>
<dbReference type="EMBL" id="CP036287">
    <property type="protein sequence ID" value="QDU69866.1"/>
    <property type="molecule type" value="Genomic_DNA"/>
</dbReference>
<dbReference type="EC" id="2.7.13.3" evidence="2"/>
<dbReference type="CDD" id="cd00088">
    <property type="entry name" value="HPT"/>
    <property type="match status" value="2"/>
</dbReference>
<dbReference type="InterPro" id="IPR036641">
    <property type="entry name" value="HPT_dom_sf"/>
</dbReference>
<keyword evidence="5 12" id="KW-0597">Phosphoprotein</keyword>
<proteinExistence type="predicted"/>
<dbReference type="SUPFAM" id="SSF55874">
    <property type="entry name" value="ATPase domain of HSP90 chaperone/DNA topoisomerase II/histidine kinase"/>
    <property type="match status" value="1"/>
</dbReference>
<dbReference type="Proteomes" id="UP000316921">
    <property type="component" value="Chromosome"/>
</dbReference>
<dbReference type="FunFam" id="3.30.565.10:FF:000016">
    <property type="entry name" value="Chemotaxis protein CheA, putative"/>
    <property type="match status" value="1"/>
</dbReference>
<evidence type="ECO:0000256" key="9">
    <source>
        <dbReference type="ARBA" id="ARBA00022840"/>
    </source>
</evidence>
<dbReference type="PROSITE" id="PS50894">
    <property type="entry name" value="HPT"/>
    <property type="match status" value="2"/>
</dbReference>
<organism evidence="17 18">
    <name type="scientific">Engelhardtia mirabilis</name>
    <dbReference type="NCBI Taxonomy" id="2528011"/>
    <lineage>
        <taxon>Bacteria</taxon>
        <taxon>Pseudomonadati</taxon>
        <taxon>Planctomycetota</taxon>
        <taxon>Planctomycetia</taxon>
        <taxon>Planctomycetia incertae sedis</taxon>
        <taxon>Engelhardtia</taxon>
    </lineage>
</organism>
<feature type="domain" description="HPt" evidence="16">
    <location>
        <begin position="255"/>
        <end position="359"/>
    </location>
</feature>
<dbReference type="Pfam" id="PF02895">
    <property type="entry name" value="H-kinase_dim"/>
    <property type="match status" value="1"/>
</dbReference>
<evidence type="ECO:0000256" key="3">
    <source>
        <dbReference type="ARBA" id="ARBA00021495"/>
    </source>
</evidence>
<comment type="function">
    <text evidence="11">Involved in the transmission of sensory signals from the chemoreceptors to the flagellar motors. CheA is autophosphorylated; it can transfer its phosphate group to either CheB or CheY.</text>
</comment>
<dbReference type="CDD" id="cd00731">
    <property type="entry name" value="CheA_reg"/>
    <property type="match status" value="1"/>
</dbReference>
<dbReference type="SMART" id="SM00073">
    <property type="entry name" value="HPT"/>
    <property type="match status" value="2"/>
</dbReference>
<evidence type="ECO:0000256" key="4">
    <source>
        <dbReference type="ARBA" id="ARBA00022500"/>
    </source>
</evidence>
<dbReference type="InterPro" id="IPR005467">
    <property type="entry name" value="His_kinase_dom"/>
</dbReference>
<keyword evidence="6 17" id="KW-0808">Transferase</keyword>
<dbReference type="PRINTS" id="PR00344">
    <property type="entry name" value="BCTRLSENSOR"/>
</dbReference>
<dbReference type="GO" id="GO:0005737">
    <property type="term" value="C:cytoplasm"/>
    <property type="evidence" value="ECO:0007669"/>
    <property type="project" value="InterPro"/>
</dbReference>
<dbReference type="PANTHER" id="PTHR43395:SF10">
    <property type="entry name" value="CHEMOTAXIS PROTEIN CHEA"/>
    <property type="match status" value="1"/>
</dbReference>
<evidence type="ECO:0000256" key="13">
    <source>
        <dbReference type="SAM" id="MobiDB-lite"/>
    </source>
</evidence>
<dbReference type="SMART" id="SM00260">
    <property type="entry name" value="CheW"/>
    <property type="match status" value="1"/>
</dbReference>
<feature type="region of interest" description="Disordered" evidence="13">
    <location>
        <begin position="396"/>
        <end position="450"/>
    </location>
</feature>
<dbReference type="PROSITE" id="PS50109">
    <property type="entry name" value="HIS_KIN"/>
    <property type="match status" value="1"/>
</dbReference>
<evidence type="ECO:0000256" key="5">
    <source>
        <dbReference type="ARBA" id="ARBA00022553"/>
    </source>
</evidence>
<dbReference type="InterPro" id="IPR003594">
    <property type="entry name" value="HATPase_dom"/>
</dbReference>
<reference evidence="17 18" key="1">
    <citation type="submission" date="2019-02" db="EMBL/GenBank/DDBJ databases">
        <title>Deep-cultivation of Planctomycetes and their phenomic and genomic characterization uncovers novel biology.</title>
        <authorList>
            <person name="Wiegand S."/>
            <person name="Jogler M."/>
            <person name="Boedeker C."/>
            <person name="Pinto D."/>
            <person name="Vollmers J."/>
            <person name="Rivas-Marin E."/>
            <person name="Kohn T."/>
            <person name="Peeters S.H."/>
            <person name="Heuer A."/>
            <person name="Rast P."/>
            <person name="Oberbeckmann S."/>
            <person name="Bunk B."/>
            <person name="Jeske O."/>
            <person name="Meyerdierks A."/>
            <person name="Storesund J.E."/>
            <person name="Kallscheuer N."/>
            <person name="Luecker S."/>
            <person name="Lage O.M."/>
            <person name="Pohl T."/>
            <person name="Merkel B.J."/>
            <person name="Hornburger P."/>
            <person name="Mueller R.-W."/>
            <person name="Bruemmer F."/>
            <person name="Labrenz M."/>
            <person name="Spormann A.M."/>
            <person name="Op den Camp H."/>
            <person name="Overmann J."/>
            <person name="Amann R."/>
            <person name="Jetten M.S.M."/>
            <person name="Mascher T."/>
            <person name="Medema M.H."/>
            <person name="Devos D.P."/>
            <person name="Kaster A.-K."/>
            <person name="Ovreas L."/>
            <person name="Rohde M."/>
            <person name="Galperin M.Y."/>
            <person name="Jogler C."/>
        </authorList>
    </citation>
    <scope>NUCLEOTIDE SEQUENCE [LARGE SCALE GENOMIC DNA]</scope>
    <source>
        <strain evidence="17 18">Pla133</strain>
    </source>
</reference>
<dbReference type="InterPro" id="IPR037006">
    <property type="entry name" value="CheA-like_homodim_sf"/>
</dbReference>
<keyword evidence="8" id="KW-0418">Kinase</keyword>
<dbReference type="AlphaFoldDB" id="A0A518BSB8"/>
<evidence type="ECO:0000256" key="2">
    <source>
        <dbReference type="ARBA" id="ARBA00012438"/>
    </source>
</evidence>
<feature type="compositionally biased region" description="Low complexity" evidence="13">
    <location>
        <begin position="426"/>
        <end position="446"/>
    </location>
</feature>
<dbReference type="InterPro" id="IPR002545">
    <property type="entry name" value="CheW-lke_dom"/>
</dbReference>
<dbReference type="SMART" id="SM00387">
    <property type="entry name" value="HATPase_c"/>
    <property type="match status" value="1"/>
</dbReference>
<accession>A0A518BSB8</accession>
<feature type="domain" description="Histidine kinase" evidence="14">
    <location>
        <begin position="453"/>
        <end position="704"/>
    </location>
</feature>
<feature type="domain" description="CheW-like" evidence="15">
    <location>
        <begin position="706"/>
        <end position="841"/>
    </location>
</feature>
<keyword evidence="9" id="KW-0067">ATP-binding</keyword>
<keyword evidence="7" id="KW-0547">Nucleotide-binding</keyword>
<keyword evidence="10" id="KW-0902">Two-component regulatory system</keyword>
<evidence type="ECO:0000259" key="15">
    <source>
        <dbReference type="PROSITE" id="PS50851"/>
    </source>
</evidence>
<evidence type="ECO:0000313" key="18">
    <source>
        <dbReference type="Proteomes" id="UP000316921"/>
    </source>
</evidence>
<dbReference type="SMART" id="SM01231">
    <property type="entry name" value="H-kinase_dim"/>
    <property type="match status" value="1"/>
</dbReference>
<evidence type="ECO:0000256" key="6">
    <source>
        <dbReference type="ARBA" id="ARBA00022679"/>
    </source>
</evidence>
<dbReference type="Pfam" id="PF01627">
    <property type="entry name" value="Hpt"/>
    <property type="match status" value="2"/>
</dbReference>
<dbReference type="InterPro" id="IPR036890">
    <property type="entry name" value="HATPase_C_sf"/>
</dbReference>
<sequence>MINEKLRSLAANVVLAQASDLAAMASLQGELAVVSELARAEGRGGAHEATIEALARLDAFLKGEEADGDAILTAVSAAVDAVQRELNAVPTDPEETQGDSEDLAILADFLSDQKSALDEIEELALTLDDPDGAADIDTLKGRIHTLKGESGVLSMSDVSALCHEVESAIEASEGRDLQEYLLNVVDWLRRRFKACELGTAAPAPFQASVVPVEPEASSALDATAPDPTSDEAPAMAAEPPPAEEEPQVDELEPWELTGDPELTGDFIVEAREHTEAVDHQLLTLERDPTNAEAINAIFRAFHTIKGLAGFLELDPIQRLAHEAETMLDRVRAGQMDLAGRPLAATFEVNDVLKGLLGAVEVALTSGDRMSIDAGLPTAIRCLEELLRESSGSSYAAPLNALAPQPAPTSASTTAEVSDDDPGPEQATPAPAAKRAAPAARQPADPEAGSKKVAIREMIKVDATRLDALVDSIGELVIAEAMVSQSEELNLDNATRLPGLLNRMDKITRELQEMAMSLRMVPIRSTFRRMARLARDVATKVGKQVEFHTLGEDTELDKTVVDSIGDPLIHMVRNAVDHGLEATPEDRIAAGKPACGRVELRAFHQGGSIHIEIEDDGRGLDSERILAKAREKGIIGENENLTESEIYDLVFAPGFSTAKVLSDVSGRGVGLDVVKRNIEALRGTVEIRSTLGKGTIFSIRLPLTLAIIDGMVVRAGGERYIFPTVSIVRMVRPEEERLTQVFDRGALLKDGDSLVSLFHISRIFNLPGPDTSLERTSAVIVEHGDRRCAFLVDEILGQHQIVIKPLGPALAGTPGLAGGAIMPDGHVGLILDIASLTQLARTGSNDAEALAEAPVSVEKIEAVPAT</sequence>
<dbReference type="KEGG" id="pbap:Pla133_49890"/>
<dbReference type="GO" id="GO:0005524">
    <property type="term" value="F:ATP binding"/>
    <property type="evidence" value="ECO:0007669"/>
    <property type="project" value="UniProtKB-KW"/>
</dbReference>
<dbReference type="GO" id="GO:0006935">
    <property type="term" value="P:chemotaxis"/>
    <property type="evidence" value="ECO:0007669"/>
    <property type="project" value="UniProtKB-KW"/>
</dbReference>
<evidence type="ECO:0000256" key="1">
    <source>
        <dbReference type="ARBA" id="ARBA00000085"/>
    </source>
</evidence>
<feature type="domain" description="HPt" evidence="16">
    <location>
        <begin position="98"/>
        <end position="195"/>
    </location>
</feature>